<dbReference type="OrthoDB" id="2342932at2759"/>
<dbReference type="PANTHER" id="PTHR11165">
    <property type="entry name" value="SKP1"/>
    <property type="match status" value="1"/>
</dbReference>
<dbReference type="STRING" id="3708.A0A078FPR0"/>
<evidence type="ECO:0000313" key="10">
    <source>
        <dbReference type="EMBL" id="CDY16470.1"/>
    </source>
</evidence>
<dbReference type="SUPFAM" id="SSF54695">
    <property type="entry name" value="POZ domain"/>
    <property type="match status" value="1"/>
</dbReference>
<dbReference type="SMART" id="SM00512">
    <property type="entry name" value="Skp1"/>
    <property type="match status" value="1"/>
</dbReference>
<dbReference type="CDD" id="cd18322">
    <property type="entry name" value="BTB_POZ_SKP1"/>
    <property type="match status" value="1"/>
</dbReference>
<dbReference type="Pfam" id="PF03931">
    <property type="entry name" value="Skp1_POZ"/>
    <property type="match status" value="1"/>
</dbReference>
<name>A0A078FPR0_BRANA</name>
<dbReference type="KEGG" id="bna:106359496"/>
<dbReference type="PaxDb" id="3708-A0A078FPR0"/>
<evidence type="ECO:0000259" key="8">
    <source>
        <dbReference type="Pfam" id="PF01466"/>
    </source>
</evidence>
<keyword evidence="11" id="KW-1185">Reference proteome</keyword>
<dbReference type="InterPro" id="IPR016072">
    <property type="entry name" value="Skp1_comp_dimer"/>
</dbReference>
<feature type="domain" description="SKP1 component POZ" evidence="9">
    <location>
        <begin position="5"/>
        <end position="64"/>
    </location>
</feature>
<dbReference type="GO" id="GO:0005737">
    <property type="term" value="C:cytoplasm"/>
    <property type="evidence" value="ECO:0000318"/>
    <property type="project" value="GO_Central"/>
</dbReference>
<evidence type="ECO:0000256" key="5">
    <source>
        <dbReference type="ARBA" id="ARBA00023242"/>
    </source>
</evidence>
<evidence type="ECO:0000256" key="2">
    <source>
        <dbReference type="ARBA" id="ARBA00004906"/>
    </source>
</evidence>
<evidence type="ECO:0000259" key="9">
    <source>
        <dbReference type="Pfam" id="PF03931"/>
    </source>
</evidence>
<evidence type="ECO:0000313" key="11">
    <source>
        <dbReference type="Proteomes" id="UP000028999"/>
    </source>
</evidence>
<dbReference type="AlphaFoldDB" id="A0A078FPR0"/>
<dbReference type="FunFam" id="3.30.710.10:FF:000170">
    <property type="entry name" value="SKP1-like protein 5"/>
    <property type="match status" value="1"/>
</dbReference>
<reference evidence="10 11" key="1">
    <citation type="journal article" date="2014" name="Science">
        <title>Plant genetics. Early allopolyploid evolution in the post-Neolithic Brassica napus oilseed genome.</title>
        <authorList>
            <person name="Chalhoub B."/>
            <person name="Denoeud F."/>
            <person name="Liu S."/>
            <person name="Parkin I.A."/>
            <person name="Tang H."/>
            <person name="Wang X."/>
            <person name="Chiquet J."/>
            <person name="Belcram H."/>
            <person name="Tong C."/>
            <person name="Samans B."/>
            <person name="Correa M."/>
            <person name="Da Silva C."/>
            <person name="Just J."/>
            <person name="Falentin C."/>
            <person name="Koh C.S."/>
            <person name="Le Clainche I."/>
            <person name="Bernard M."/>
            <person name="Bento P."/>
            <person name="Noel B."/>
            <person name="Labadie K."/>
            <person name="Alberti A."/>
            <person name="Charles M."/>
            <person name="Arnaud D."/>
            <person name="Guo H."/>
            <person name="Daviaud C."/>
            <person name="Alamery S."/>
            <person name="Jabbari K."/>
            <person name="Zhao M."/>
            <person name="Edger P.P."/>
            <person name="Chelaifa H."/>
            <person name="Tack D."/>
            <person name="Lassalle G."/>
            <person name="Mestiri I."/>
            <person name="Schnel N."/>
            <person name="Le Paslier M.C."/>
            <person name="Fan G."/>
            <person name="Renault V."/>
            <person name="Bayer P.E."/>
            <person name="Golicz A.A."/>
            <person name="Manoli S."/>
            <person name="Lee T.H."/>
            <person name="Thi V.H."/>
            <person name="Chalabi S."/>
            <person name="Hu Q."/>
            <person name="Fan C."/>
            <person name="Tollenaere R."/>
            <person name="Lu Y."/>
            <person name="Battail C."/>
            <person name="Shen J."/>
            <person name="Sidebottom C.H."/>
            <person name="Wang X."/>
            <person name="Canaguier A."/>
            <person name="Chauveau A."/>
            <person name="Berard A."/>
            <person name="Deniot G."/>
            <person name="Guan M."/>
            <person name="Liu Z."/>
            <person name="Sun F."/>
            <person name="Lim Y.P."/>
            <person name="Lyons E."/>
            <person name="Town C.D."/>
            <person name="Bancroft I."/>
            <person name="Wang X."/>
            <person name="Meng J."/>
            <person name="Ma J."/>
            <person name="Pires J.C."/>
            <person name="King G.J."/>
            <person name="Brunel D."/>
            <person name="Delourme R."/>
            <person name="Renard M."/>
            <person name="Aury J.M."/>
            <person name="Adams K.L."/>
            <person name="Batley J."/>
            <person name="Snowdon R.J."/>
            <person name="Tost J."/>
            <person name="Edwards D."/>
            <person name="Zhou Y."/>
            <person name="Hua W."/>
            <person name="Sharpe A.G."/>
            <person name="Paterson A.H."/>
            <person name="Guan C."/>
            <person name="Wincker P."/>
        </authorList>
    </citation>
    <scope>NUCLEOTIDE SEQUENCE [LARGE SCALE GENOMIC DNA]</scope>
    <source>
        <strain evidence="11">cv. Darmor-bzh</strain>
    </source>
</reference>
<dbReference type="PIRSF" id="PIRSF028729">
    <property type="entry name" value="E3_ubiquit_lig_SCF_Skp"/>
    <property type="match status" value="1"/>
</dbReference>
<dbReference type="GO" id="GO:0016567">
    <property type="term" value="P:protein ubiquitination"/>
    <property type="evidence" value="ECO:0007669"/>
    <property type="project" value="UniProtKB-UniRule"/>
</dbReference>
<dbReference type="SMR" id="A0A078FPR0"/>
<accession>A0A078FPR0</accession>
<dbReference type="Gramene" id="CDY16470">
    <property type="protein sequence ID" value="CDY16470"/>
    <property type="gene ID" value="GSBRNA2T00091038001"/>
</dbReference>
<dbReference type="GO" id="GO:0097602">
    <property type="term" value="F:cullin family protein binding"/>
    <property type="evidence" value="ECO:0000318"/>
    <property type="project" value="GO_Central"/>
</dbReference>
<comment type="pathway">
    <text evidence="2 7">Protein modification; protein ubiquitination.</text>
</comment>
<dbReference type="GO" id="GO:0009867">
    <property type="term" value="P:jasmonic acid mediated signaling pathway"/>
    <property type="evidence" value="ECO:0007669"/>
    <property type="project" value="UniProtKB-ARBA"/>
</dbReference>
<evidence type="ECO:0000256" key="1">
    <source>
        <dbReference type="ARBA" id="ARBA00004123"/>
    </source>
</evidence>
<gene>
    <name evidence="10" type="primary">BnaA08g02970D</name>
    <name evidence="10" type="ORF">GSBRNA2T00091038001</name>
</gene>
<comment type="function">
    <text evidence="6 7">Involved in ubiquitination and subsequent proteasomal degradation of target proteins. Together with CUL1, RBX1 and a F-box protein, it forms a SCF E3 ubiquitin ligase complex. The functional specificity of this complex depends on the type of F-box protein. In the SCF complex, it serves as an adapter that links the F-box protein to CUL1.</text>
</comment>
<dbReference type="OMA" id="ETEWAFE"/>
<dbReference type="InterPro" id="IPR036296">
    <property type="entry name" value="SKP1-like_dim_sf"/>
</dbReference>
<dbReference type="SUPFAM" id="SSF81382">
    <property type="entry name" value="Skp1 dimerisation domain-like"/>
    <property type="match status" value="1"/>
</dbReference>
<dbReference type="InterPro" id="IPR001232">
    <property type="entry name" value="SKP1-like"/>
</dbReference>
<evidence type="ECO:0000256" key="6">
    <source>
        <dbReference type="ARBA" id="ARBA00054396"/>
    </source>
</evidence>
<dbReference type="InterPro" id="IPR016897">
    <property type="entry name" value="SKP1"/>
</dbReference>
<dbReference type="Pfam" id="PF01466">
    <property type="entry name" value="Skp1"/>
    <property type="match status" value="1"/>
</dbReference>
<dbReference type="GO" id="GO:0031146">
    <property type="term" value="P:SCF-dependent proteasomal ubiquitin-dependent protein catabolic process"/>
    <property type="evidence" value="ECO:0000318"/>
    <property type="project" value="GO_Central"/>
</dbReference>
<proteinExistence type="inferred from homology"/>
<feature type="domain" description="SKP1 component dimerisation" evidence="8">
    <location>
        <begin position="110"/>
        <end position="157"/>
    </location>
</feature>
<protein>
    <recommendedName>
        <fullName evidence="7">SKP1-like protein</fullName>
    </recommendedName>
</protein>
<keyword evidence="5" id="KW-0539">Nucleus</keyword>
<keyword evidence="4 7" id="KW-0833">Ubl conjugation pathway</keyword>
<organism evidence="10 11">
    <name type="scientific">Brassica napus</name>
    <name type="common">Rape</name>
    <dbReference type="NCBI Taxonomy" id="3708"/>
    <lineage>
        <taxon>Eukaryota</taxon>
        <taxon>Viridiplantae</taxon>
        <taxon>Streptophyta</taxon>
        <taxon>Embryophyta</taxon>
        <taxon>Tracheophyta</taxon>
        <taxon>Spermatophyta</taxon>
        <taxon>Magnoliopsida</taxon>
        <taxon>eudicotyledons</taxon>
        <taxon>Gunneridae</taxon>
        <taxon>Pentapetalae</taxon>
        <taxon>rosids</taxon>
        <taxon>malvids</taxon>
        <taxon>Brassicales</taxon>
        <taxon>Brassicaceae</taxon>
        <taxon>Brassiceae</taxon>
        <taxon>Brassica</taxon>
    </lineage>
</organism>
<dbReference type="GO" id="GO:0005634">
    <property type="term" value="C:nucleus"/>
    <property type="evidence" value="ECO:0000318"/>
    <property type="project" value="GO_Central"/>
</dbReference>
<evidence type="ECO:0000256" key="7">
    <source>
        <dbReference type="PIRNR" id="PIRNR028729"/>
    </source>
</evidence>
<comment type="similarity">
    <text evidence="3 7">Belongs to the SKP1 family.</text>
</comment>
<sequence length="159" mass="18063">MSTFKIITLKSCDDKIFEVEEAVAVQSQMIAHMVEDDCVDGEIPISNVTGAILAKVIEYCEKHLVNPDVDGDSSSSTEDELKNWDAEFMKKMDRDMLFALIMAANYLNTKDLLDLICQTIADMIKGFSVDEVRTFFNIQNDFTPEEEAEIRAETEWAFE</sequence>
<evidence type="ECO:0000256" key="4">
    <source>
        <dbReference type="ARBA" id="ARBA00022786"/>
    </source>
</evidence>
<dbReference type="Gene3D" id="3.30.710.10">
    <property type="entry name" value="Potassium Channel Kv1.1, Chain A"/>
    <property type="match status" value="1"/>
</dbReference>
<dbReference type="EMBL" id="LK032064">
    <property type="protein sequence ID" value="CDY16470.1"/>
    <property type="molecule type" value="Genomic_DNA"/>
</dbReference>
<dbReference type="Proteomes" id="UP000028999">
    <property type="component" value="Unassembled WGS sequence"/>
</dbReference>
<comment type="subcellular location">
    <subcellularLocation>
        <location evidence="1">Nucleus</location>
    </subcellularLocation>
</comment>
<evidence type="ECO:0000256" key="3">
    <source>
        <dbReference type="ARBA" id="ARBA00009993"/>
    </source>
</evidence>
<dbReference type="UniPathway" id="UPA00143"/>
<dbReference type="InterPro" id="IPR016073">
    <property type="entry name" value="Skp1_comp_POZ"/>
</dbReference>
<comment type="subunit">
    <text evidence="7">Part of a SCF (SKP1-cullin-F-box) protein ligase complex.</text>
</comment>
<dbReference type="InterPro" id="IPR011333">
    <property type="entry name" value="SKP1/BTB/POZ_sf"/>
</dbReference>